<dbReference type="GO" id="GO:0003735">
    <property type="term" value="F:structural constituent of ribosome"/>
    <property type="evidence" value="ECO:0007669"/>
    <property type="project" value="InterPro"/>
</dbReference>
<dbReference type="PANTHER" id="PTHR11722:SF0">
    <property type="entry name" value="LARGE RIBOSOMAL SUBUNIT PROTEIN EL13"/>
    <property type="match status" value="1"/>
</dbReference>
<evidence type="ECO:0000313" key="9">
    <source>
        <dbReference type="Proteomes" id="UP000827092"/>
    </source>
</evidence>
<comment type="function">
    <text evidence="4">Component of the ribosome, a large ribonucleoprotein complex responsible for the synthesis of proteins in the cell. The small ribosomal subunit (SSU) binds messenger RNAs (mRNAs) and translates the encoded message by selecting cognate aminoacyl-transfer RNA (tRNA) molecules. The large subunit (LSU) contains the ribosomal catalytic site termed the peptidyl transferase center (PTC), which catalyzes the formation of peptide bonds, thereby polymerizing the amino acids delivered by tRNAs into a polypeptide chain. The nascent polypeptides leave the ribosome through a tunnel in the LSU and interact with protein factors that function in enzymatic processing, targeting, and the membrane insertion of nascent chains at the exit of the ribosomal tunnel. As part of the LSU, it is probably required for its formation and the maturation of rRNAs.</text>
</comment>
<keyword evidence="9" id="KW-1185">Reference proteome</keyword>
<dbReference type="Pfam" id="PF01294">
    <property type="entry name" value="Ribosomal_L13e"/>
    <property type="match status" value="1"/>
</dbReference>
<dbReference type="AlphaFoldDB" id="A0AAV6UXQ9"/>
<dbReference type="FunFam" id="1.20.5.110:FF:000003">
    <property type="entry name" value="60S ribosomal protein L13"/>
    <property type="match status" value="1"/>
</dbReference>
<evidence type="ECO:0000256" key="1">
    <source>
        <dbReference type="ARBA" id="ARBA00005640"/>
    </source>
</evidence>
<name>A0AAV6UXQ9_9ARAC</name>
<dbReference type="PROSITE" id="PS01104">
    <property type="entry name" value="RIBOSOMAL_L13E"/>
    <property type="match status" value="1"/>
</dbReference>
<dbReference type="Proteomes" id="UP000827092">
    <property type="component" value="Unassembled WGS sequence"/>
</dbReference>
<evidence type="ECO:0000256" key="5">
    <source>
        <dbReference type="ARBA" id="ARBA00065437"/>
    </source>
</evidence>
<dbReference type="HAMAP" id="MF_00499">
    <property type="entry name" value="Ribosomal_eL13"/>
    <property type="match status" value="1"/>
</dbReference>
<comment type="subunit">
    <text evidence="5">Component of the 60S large ribosomal subunit (LSU).</text>
</comment>
<protein>
    <recommendedName>
        <fullName evidence="6">60S ribosomal protein L13</fullName>
    </recommendedName>
</protein>
<dbReference type="GO" id="GO:0022625">
    <property type="term" value="C:cytosolic large ribosomal subunit"/>
    <property type="evidence" value="ECO:0007669"/>
    <property type="project" value="TreeGrafter"/>
</dbReference>
<evidence type="ECO:0000256" key="3">
    <source>
        <dbReference type="ARBA" id="ARBA00023274"/>
    </source>
</evidence>
<organism evidence="8 9">
    <name type="scientific">Oedothorax gibbosus</name>
    <dbReference type="NCBI Taxonomy" id="931172"/>
    <lineage>
        <taxon>Eukaryota</taxon>
        <taxon>Metazoa</taxon>
        <taxon>Ecdysozoa</taxon>
        <taxon>Arthropoda</taxon>
        <taxon>Chelicerata</taxon>
        <taxon>Arachnida</taxon>
        <taxon>Araneae</taxon>
        <taxon>Araneomorphae</taxon>
        <taxon>Entelegynae</taxon>
        <taxon>Araneoidea</taxon>
        <taxon>Linyphiidae</taxon>
        <taxon>Erigoninae</taxon>
        <taxon>Oedothorax</taxon>
    </lineage>
</organism>
<dbReference type="InterPro" id="IPR001380">
    <property type="entry name" value="Ribosomal_eL13"/>
</dbReference>
<reference evidence="8 9" key="1">
    <citation type="journal article" date="2022" name="Nat. Ecol. Evol.">
        <title>A masculinizing supergene underlies an exaggerated male reproductive morph in a spider.</title>
        <authorList>
            <person name="Hendrickx F."/>
            <person name="De Corte Z."/>
            <person name="Sonet G."/>
            <person name="Van Belleghem S.M."/>
            <person name="Kostlbacher S."/>
            <person name="Vangestel C."/>
        </authorList>
    </citation>
    <scope>NUCLEOTIDE SEQUENCE [LARGE SCALE GENOMIC DNA]</scope>
    <source>
        <strain evidence="8">W744_W776</strain>
    </source>
</reference>
<feature type="region of interest" description="Disordered" evidence="7">
    <location>
        <begin position="191"/>
        <end position="214"/>
    </location>
</feature>
<keyword evidence="2 6" id="KW-0689">Ribosomal protein</keyword>
<dbReference type="PANTHER" id="PTHR11722">
    <property type="entry name" value="60S RIBOSOMAL PROTEIN L13"/>
    <property type="match status" value="1"/>
</dbReference>
<evidence type="ECO:0000256" key="6">
    <source>
        <dbReference type="RuleBase" id="RU000572"/>
    </source>
</evidence>
<dbReference type="EMBL" id="JAFNEN010000235">
    <property type="protein sequence ID" value="KAG8188593.1"/>
    <property type="molecule type" value="Genomic_DNA"/>
</dbReference>
<dbReference type="Gene3D" id="1.20.5.110">
    <property type="match status" value="1"/>
</dbReference>
<proteinExistence type="inferred from homology"/>
<dbReference type="GO" id="GO:0006412">
    <property type="term" value="P:translation"/>
    <property type="evidence" value="ECO:0007669"/>
    <property type="project" value="InterPro"/>
</dbReference>
<evidence type="ECO:0000256" key="2">
    <source>
        <dbReference type="ARBA" id="ARBA00022980"/>
    </source>
</evidence>
<evidence type="ECO:0000256" key="7">
    <source>
        <dbReference type="SAM" id="MobiDB-lite"/>
    </source>
</evidence>
<comment type="similarity">
    <text evidence="1 6">Belongs to the eukaryotic ribosomal protein eL13 family.</text>
</comment>
<accession>A0AAV6UXQ9</accession>
<dbReference type="GO" id="GO:0003723">
    <property type="term" value="F:RNA binding"/>
    <property type="evidence" value="ECO:0007669"/>
    <property type="project" value="TreeGrafter"/>
</dbReference>
<keyword evidence="3 6" id="KW-0687">Ribonucleoprotein</keyword>
<dbReference type="InterPro" id="IPR018256">
    <property type="entry name" value="Ribosomal_eL13_CS"/>
</dbReference>
<gene>
    <name evidence="8" type="ORF">JTE90_005949</name>
</gene>
<sequence length="214" mass="24926">MAPKRNNMIPNGHFHKDWERYVKTWFNQPMRKKKRHATRVKKARVIAPRPSGGPVRPIVRCPTWRYHTKQRLGRGFTLQELKAAGIHKKEARTIGISVDFRRQNKGVEALQQNVQRLKVYKSKLILFPHKLSKPKKGDATAEEIKMATQLKGVIMPIRKRVKVEKARVITDEDRKFQAYVTLRVARADKKYYGKRQKRAKEAAESLDAAPKKVK</sequence>
<comment type="caution">
    <text evidence="8">The sequence shown here is derived from an EMBL/GenBank/DDBJ whole genome shotgun (WGS) entry which is preliminary data.</text>
</comment>
<evidence type="ECO:0000313" key="8">
    <source>
        <dbReference type="EMBL" id="KAG8188593.1"/>
    </source>
</evidence>
<evidence type="ECO:0000256" key="4">
    <source>
        <dbReference type="ARBA" id="ARBA00058367"/>
    </source>
</evidence>